<feature type="transmembrane region" description="Helical" evidence="6">
    <location>
        <begin position="384"/>
        <end position="407"/>
    </location>
</feature>
<feature type="transmembrane region" description="Helical" evidence="6">
    <location>
        <begin position="777"/>
        <end position="798"/>
    </location>
</feature>
<evidence type="ECO:0008006" key="11">
    <source>
        <dbReference type="Google" id="ProtNLM"/>
    </source>
</evidence>
<feature type="transmembrane region" description="Helical" evidence="6">
    <location>
        <begin position="341"/>
        <end position="364"/>
    </location>
</feature>
<feature type="domain" description="MacB-like periplasmic core" evidence="8">
    <location>
        <begin position="23"/>
        <end position="243"/>
    </location>
</feature>
<sequence length="812" mass="87015">MLSHFVRSGLRAMVADRWFGLANLGGLALGLACVILVGLFVHYELSYDDFLPGSDSLYRVDTVESVPGQPPIEIALTPGPLKPALLSEFPQIEAVTRAFAVEGEVLRDAALFRERIVAADSDFLGVLRLPLLAGDGRTALADSGSVVLSARLAEKMFGSTAVVGRRLSLRAPVARDFTVSAVFETLPSNSHMDFDLIVPHAAYFGANTDEIREIPDSWAGAYFHTYARLRPGIDPRDILAQLPAVVDRRLPPRLVAAIGPAAHDLFSFRLVPIRDVHFEGAELEAMRPPGSRAGVMSLAAVALLVLVIASVNFANLTAARSTLRAREVALRKVVGASSRQILAQFLVEAIVVAGASGVVAIALSELLGPYAANLLGLAGNPLQAGIWQVWAGVAALILLTAVAAGLYPSMLASRIGPAAVFNGSFAFRSGGRARRAFVVGQFAISICLIAVVATMLLQFRMTRDADLGFDRNDILVVRVADESGQEVLARSLKDGFRTLAGVTEVASSSAVPGDVSEDNMSVRPSGASSDVQLGFHRVDPAFFDTYGVTALAGRTRNIRSARTDEARPASGSVPIVLNRSAARRLGYQDPAGAIGRALRHGDTAYEIVGVVPDLHFRSLRSSVRAEMFIIDDTAASAISVRFRPESLSALLPAIDRVWRSRIADRPIERDLLADLLERLYDREARQMRLLSIFAALATALSCLGLLAMAAFAVQRRTREIAVRKVLGAGALDILRLLLWDFAKPVLIAAAIGCPAAWLLARRWLNGFSYRIDMPYPAIVGAAGIALILALIAVAFHAAQVSRTKPALALRRE</sequence>
<keyword evidence="3 6" id="KW-0812">Transmembrane</keyword>
<evidence type="ECO:0000259" key="7">
    <source>
        <dbReference type="Pfam" id="PF02687"/>
    </source>
</evidence>
<dbReference type="Pfam" id="PF12704">
    <property type="entry name" value="MacB_PCD"/>
    <property type="match status" value="2"/>
</dbReference>
<dbReference type="Pfam" id="PF02687">
    <property type="entry name" value="FtsX"/>
    <property type="match status" value="2"/>
</dbReference>
<evidence type="ECO:0000313" key="9">
    <source>
        <dbReference type="EMBL" id="PSJ36243.1"/>
    </source>
</evidence>
<dbReference type="InterPro" id="IPR003838">
    <property type="entry name" value="ABC3_permease_C"/>
</dbReference>
<feature type="domain" description="MacB-like periplasmic core" evidence="8">
    <location>
        <begin position="443"/>
        <end position="644"/>
    </location>
</feature>
<evidence type="ECO:0000256" key="4">
    <source>
        <dbReference type="ARBA" id="ARBA00022989"/>
    </source>
</evidence>
<keyword evidence="5 6" id="KW-0472">Membrane</keyword>
<keyword evidence="10" id="KW-1185">Reference proteome</keyword>
<accession>A0A2P7QE47</accession>
<feature type="transmembrane region" description="Helical" evidence="6">
    <location>
        <begin position="733"/>
        <end position="757"/>
    </location>
</feature>
<dbReference type="OrthoDB" id="5933722at2"/>
<dbReference type="Proteomes" id="UP000241167">
    <property type="component" value="Unassembled WGS sequence"/>
</dbReference>
<protein>
    <recommendedName>
        <fullName evidence="11">ABC transporter permease</fullName>
    </recommendedName>
</protein>
<feature type="transmembrane region" description="Helical" evidence="6">
    <location>
        <begin position="21"/>
        <end position="43"/>
    </location>
</feature>
<evidence type="ECO:0000256" key="1">
    <source>
        <dbReference type="ARBA" id="ARBA00004651"/>
    </source>
</evidence>
<feature type="domain" description="ABC3 transporter permease C-terminal" evidence="7">
    <location>
        <begin position="692"/>
        <end position="805"/>
    </location>
</feature>
<evidence type="ECO:0000313" key="10">
    <source>
        <dbReference type="Proteomes" id="UP000241167"/>
    </source>
</evidence>
<evidence type="ECO:0000256" key="6">
    <source>
        <dbReference type="SAM" id="Phobius"/>
    </source>
</evidence>
<comment type="subcellular location">
    <subcellularLocation>
        <location evidence="1">Cell membrane</location>
        <topology evidence="1">Multi-pass membrane protein</topology>
    </subcellularLocation>
</comment>
<feature type="transmembrane region" description="Helical" evidence="6">
    <location>
        <begin position="295"/>
        <end position="316"/>
    </location>
</feature>
<dbReference type="GO" id="GO:0022857">
    <property type="term" value="F:transmembrane transporter activity"/>
    <property type="evidence" value="ECO:0007669"/>
    <property type="project" value="TreeGrafter"/>
</dbReference>
<keyword evidence="2" id="KW-1003">Cell membrane</keyword>
<dbReference type="InterPro" id="IPR050250">
    <property type="entry name" value="Macrolide_Exporter_MacB"/>
</dbReference>
<feature type="transmembrane region" description="Helical" evidence="6">
    <location>
        <begin position="689"/>
        <end position="713"/>
    </location>
</feature>
<feature type="transmembrane region" description="Helical" evidence="6">
    <location>
        <begin position="436"/>
        <end position="457"/>
    </location>
</feature>
<organism evidence="9 10">
    <name type="scientific">Allosphingosinicella deserti</name>
    <dbReference type="NCBI Taxonomy" id="2116704"/>
    <lineage>
        <taxon>Bacteria</taxon>
        <taxon>Pseudomonadati</taxon>
        <taxon>Pseudomonadota</taxon>
        <taxon>Alphaproteobacteria</taxon>
        <taxon>Sphingomonadales</taxon>
        <taxon>Sphingomonadaceae</taxon>
        <taxon>Allosphingosinicella</taxon>
    </lineage>
</organism>
<feature type="domain" description="ABC3 transporter permease C-terminal" evidence="7">
    <location>
        <begin position="300"/>
        <end position="417"/>
    </location>
</feature>
<dbReference type="GO" id="GO:0005886">
    <property type="term" value="C:plasma membrane"/>
    <property type="evidence" value="ECO:0007669"/>
    <property type="project" value="UniProtKB-SubCell"/>
</dbReference>
<dbReference type="PROSITE" id="PS51257">
    <property type="entry name" value="PROKAR_LIPOPROTEIN"/>
    <property type="match status" value="1"/>
</dbReference>
<evidence type="ECO:0000256" key="2">
    <source>
        <dbReference type="ARBA" id="ARBA00022475"/>
    </source>
</evidence>
<dbReference type="PANTHER" id="PTHR30572:SF18">
    <property type="entry name" value="ABC-TYPE MACROLIDE FAMILY EXPORT SYSTEM PERMEASE COMPONENT 2"/>
    <property type="match status" value="1"/>
</dbReference>
<reference evidence="9 10" key="1">
    <citation type="submission" date="2018-03" db="EMBL/GenBank/DDBJ databases">
        <title>The draft genome of Sphingosinicella sp. GL-C-18.</title>
        <authorList>
            <person name="Liu L."/>
            <person name="Li L."/>
            <person name="Liang L."/>
            <person name="Zhang X."/>
            <person name="Wang T."/>
        </authorList>
    </citation>
    <scope>NUCLEOTIDE SEQUENCE [LARGE SCALE GENOMIC DNA]</scope>
    <source>
        <strain evidence="9 10">GL-C-18</strain>
    </source>
</reference>
<keyword evidence="4 6" id="KW-1133">Transmembrane helix</keyword>
<dbReference type="PANTHER" id="PTHR30572">
    <property type="entry name" value="MEMBRANE COMPONENT OF TRANSPORTER-RELATED"/>
    <property type="match status" value="1"/>
</dbReference>
<evidence type="ECO:0000256" key="3">
    <source>
        <dbReference type="ARBA" id="ARBA00022692"/>
    </source>
</evidence>
<comment type="caution">
    <text evidence="9">The sequence shown here is derived from an EMBL/GenBank/DDBJ whole genome shotgun (WGS) entry which is preliminary data.</text>
</comment>
<dbReference type="RefSeq" id="WP_106516174.1">
    <property type="nucleotide sequence ID" value="NZ_PXYI01000016.1"/>
</dbReference>
<dbReference type="InterPro" id="IPR025857">
    <property type="entry name" value="MacB_PCD"/>
</dbReference>
<dbReference type="AlphaFoldDB" id="A0A2P7QE47"/>
<evidence type="ECO:0000259" key="8">
    <source>
        <dbReference type="Pfam" id="PF12704"/>
    </source>
</evidence>
<evidence type="ECO:0000256" key="5">
    <source>
        <dbReference type="ARBA" id="ARBA00023136"/>
    </source>
</evidence>
<dbReference type="EMBL" id="PXYI01000016">
    <property type="protein sequence ID" value="PSJ36243.1"/>
    <property type="molecule type" value="Genomic_DNA"/>
</dbReference>
<proteinExistence type="predicted"/>
<gene>
    <name evidence="9" type="ORF">C7I55_27025</name>
</gene>
<name>A0A2P7QE47_9SPHN</name>